<evidence type="ECO:0000256" key="1">
    <source>
        <dbReference type="ARBA" id="ARBA00022729"/>
    </source>
</evidence>
<reference evidence="5" key="1">
    <citation type="journal article" date="2014" name="Int. J. Syst. Evol. Microbiol.">
        <title>Complete genome sequence of Corynebacterium casei LMG S-19264T (=DSM 44701T), isolated from a smear-ripened cheese.</title>
        <authorList>
            <consortium name="US DOE Joint Genome Institute (JGI-PGF)"/>
            <person name="Walter F."/>
            <person name="Albersmeier A."/>
            <person name="Kalinowski J."/>
            <person name="Ruckert C."/>
        </authorList>
    </citation>
    <scope>NUCLEOTIDE SEQUENCE</scope>
    <source>
        <strain evidence="5">CGMCC 1.7086</strain>
    </source>
</reference>
<dbReference type="EMBL" id="BMLS01000001">
    <property type="protein sequence ID" value="GGO64750.1"/>
    <property type="molecule type" value="Genomic_DNA"/>
</dbReference>
<sequence length="172" mass="18917">MRILYILASLLFSSLVLAQSGENYRLGPGDSIEIKVYGEEELDLSTQLTDSGIINYPFLGALRLSGLTLKEVEVLIHDGLKGDYLINPNVYVGIVTYRPFYIHGEVKKPGAYPYQPGMTVNQAVALAGGLTERASKEGVNLSREGNKLQQETGTLNSRVFAGDTITIQQRFF</sequence>
<feature type="chain" id="PRO_5037333134" description="Polysaccharide export outer membrane protein" evidence="2">
    <location>
        <begin position="19"/>
        <end position="172"/>
    </location>
</feature>
<accession>A0A917YRL1</accession>
<keyword evidence="6" id="KW-1185">Reference proteome</keyword>
<evidence type="ECO:0000256" key="2">
    <source>
        <dbReference type="SAM" id="SignalP"/>
    </source>
</evidence>
<proteinExistence type="predicted"/>
<dbReference type="Gene3D" id="3.10.560.10">
    <property type="entry name" value="Outer membrane lipoprotein wza domain like"/>
    <property type="match status" value="1"/>
</dbReference>
<dbReference type="GO" id="GO:0015159">
    <property type="term" value="F:polysaccharide transmembrane transporter activity"/>
    <property type="evidence" value="ECO:0007669"/>
    <property type="project" value="InterPro"/>
</dbReference>
<evidence type="ECO:0000259" key="4">
    <source>
        <dbReference type="Pfam" id="PF10531"/>
    </source>
</evidence>
<gene>
    <name evidence="5" type="ORF">GCM10010982_04930</name>
</gene>
<dbReference type="RefSeq" id="WP_188689800.1">
    <property type="nucleotide sequence ID" value="NZ_BMLS01000001.1"/>
</dbReference>
<dbReference type="Pfam" id="PF10531">
    <property type="entry name" value="SLBB"/>
    <property type="match status" value="1"/>
</dbReference>
<feature type="domain" description="Soluble ligand binding" evidence="4">
    <location>
        <begin position="100"/>
        <end position="146"/>
    </location>
</feature>
<comment type="caution">
    <text evidence="5">The sequence shown here is derived from an EMBL/GenBank/DDBJ whole genome shotgun (WGS) entry which is preliminary data.</text>
</comment>
<dbReference type="Proteomes" id="UP000606935">
    <property type="component" value="Unassembled WGS sequence"/>
</dbReference>
<dbReference type="InterPro" id="IPR049712">
    <property type="entry name" value="Poly_export"/>
</dbReference>
<dbReference type="AlphaFoldDB" id="A0A917YRL1"/>
<dbReference type="InterPro" id="IPR019554">
    <property type="entry name" value="Soluble_ligand-bd"/>
</dbReference>
<dbReference type="Pfam" id="PF02563">
    <property type="entry name" value="Poly_export"/>
    <property type="match status" value="1"/>
</dbReference>
<dbReference type="InterPro" id="IPR003715">
    <property type="entry name" value="Poly_export_N"/>
</dbReference>
<evidence type="ECO:0000313" key="6">
    <source>
        <dbReference type="Proteomes" id="UP000606935"/>
    </source>
</evidence>
<name>A0A917YRL1_9ALTE</name>
<protein>
    <recommendedName>
        <fullName evidence="7">Polysaccharide export outer membrane protein</fullName>
    </recommendedName>
</protein>
<dbReference type="Gene3D" id="3.30.1950.10">
    <property type="entry name" value="wza like domain"/>
    <property type="match status" value="1"/>
</dbReference>
<evidence type="ECO:0000259" key="3">
    <source>
        <dbReference type="Pfam" id="PF02563"/>
    </source>
</evidence>
<feature type="domain" description="Polysaccharide export protein N-terminal" evidence="3">
    <location>
        <begin position="19"/>
        <end position="94"/>
    </location>
</feature>
<dbReference type="PANTHER" id="PTHR33619:SF3">
    <property type="entry name" value="POLYSACCHARIDE EXPORT PROTEIN GFCE-RELATED"/>
    <property type="match status" value="1"/>
</dbReference>
<dbReference type="PANTHER" id="PTHR33619">
    <property type="entry name" value="POLYSACCHARIDE EXPORT PROTEIN GFCE-RELATED"/>
    <property type="match status" value="1"/>
</dbReference>
<evidence type="ECO:0000313" key="5">
    <source>
        <dbReference type="EMBL" id="GGO64750.1"/>
    </source>
</evidence>
<evidence type="ECO:0008006" key="7">
    <source>
        <dbReference type="Google" id="ProtNLM"/>
    </source>
</evidence>
<feature type="signal peptide" evidence="2">
    <location>
        <begin position="1"/>
        <end position="18"/>
    </location>
</feature>
<reference evidence="5" key="2">
    <citation type="submission" date="2020-09" db="EMBL/GenBank/DDBJ databases">
        <authorList>
            <person name="Sun Q."/>
            <person name="Zhou Y."/>
        </authorList>
    </citation>
    <scope>NUCLEOTIDE SEQUENCE</scope>
    <source>
        <strain evidence="5">CGMCC 1.7086</strain>
    </source>
</reference>
<organism evidence="5 6">
    <name type="scientific">Bowmanella pacifica</name>
    <dbReference type="NCBI Taxonomy" id="502051"/>
    <lineage>
        <taxon>Bacteria</taxon>
        <taxon>Pseudomonadati</taxon>
        <taxon>Pseudomonadota</taxon>
        <taxon>Gammaproteobacteria</taxon>
        <taxon>Alteromonadales</taxon>
        <taxon>Alteromonadaceae</taxon>
        <taxon>Bowmanella</taxon>
    </lineage>
</organism>
<keyword evidence="1 2" id="KW-0732">Signal</keyword>